<reference evidence="2" key="1">
    <citation type="submission" date="2023-03" db="EMBL/GenBank/DDBJ databases">
        <title>Massive genome expansion in bonnet fungi (Mycena s.s.) driven by repeated elements and novel gene families across ecological guilds.</title>
        <authorList>
            <consortium name="Lawrence Berkeley National Laboratory"/>
            <person name="Harder C.B."/>
            <person name="Miyauchi S."/>
            <person name="Viragh M."/>
            <person name="Kuo A."/>
            <person name="Thoen E."/>
            <person name="Andreopoulos B."/>
            <person name="Lu D."/>
            <person name="Skrede I."/>
            <person name="Drula E."/>
            <person name="Henrissat B."/>
            <person name="Morin E."/>
            <person name="Kohler A."/>
            <person name="Barry K."/>
            <person name="LaButti K."/>
            <person name="Morin E."/>
            <person name="Salamov A."/>
            <person name="Lipzen A."/>
            <person name="Mereny Z."/>
            <person name="Hegedus B."/>
            <person name="Baldrian P."/>
            <person name="Stursova M."/>
            <person name="Weitz H."/>
            <person name="Taylor A."/>
            <person name="Grigoriev I.V."/>
            <person name="Nagy L.G."/>
            <person name="Martin F."/>
            <person name="Kauserud H."/>
        </authorList>
    </citation>
    <scope>NUCLEOTIDE SEQUENCE</scope>
    <source>
        <strain evidence="2">9284</strain>
    </source>
</reference>
<gene>
    <name evidence="2" type="ORF">FB45DRAFT_869082</name>
</gene>
<proteinExistence type="predicted"/>
<organism evidence="2 3">
    <name type="scientific">Roridomyces roridus</name>
    <dbReference type="NCBI Taxonomy" id="1738132"/>
    <lineage>
        <taxon>Eukaryota</taxon>
        <taxon>Fungi</taxon>
        <taxon>Dikarya</taxon>
        <taxon>Basidiomycota</taxon>
        <taxon>Agaricomycotina</taxon>
        <taxon>Agaricomycetes</taxon>
        <taxon>Agaricomycetidae</taxon>
        <taxon>Agaricales</taxon>
        <taxon>Marasmiineae</taxon>
        <taxon>Mycenaceae</taxon>
        <taxon>Roridomyces</taxon>
    </lineage>
</organism>
<sequence>MPTTSSANWKILLAVTIGCLLLYTLQALSPIRLLDLLISSIESAEKTYFAAMEAGILGDTHAVALASLQIRASQIRQQTLSNSQSLAVGLREFFKGHSFTILQCIHDARKFETEIEMLKEAHLQSLPSNRGISATLALRRRKTASSTRPRIFGLELRRHFLEPRIWIRRGGIDYSSSSEYIPPFCVDSVQELNSSKLKNRAWTYLKSFQHHNENDSALPFKARARSNSASETLLCMRRKSTRPTGGCSRDSSMVNNDALLKRYDPVMESSVRSGRTKGVGDAVIMVRRASTALVIELGRSKSTRTYFNRFVCGGLPSGALEAQFAPQTVSNGSHYVTVSFAPSGKRKRNGWSSSDPEDLDVWDCQVIQQTWEGDKFASGHDDRVEGLPAPSPSDLPGLSHRQFDEVWAFGHKFEGKRRINGEVCELIAREAGHDIGREGQFQPCQLRCELKTSDVHLAASVMQIVRQQAPTVEFVTHIKIQGCEDVQTSANGR</sequence>
<dbReference type="Proteomes" id="UP001221142">
    <property type="component" value="Unassembled WGS sequence"/>
</dbReference>
<dbReference type="AlphaFoldDB" id="A0AAD7FL23"/>
<protein>
    <submittedName>
        <fullName evidence="2">Uncharacterized protein</fullName>
    </submittedName>
</protein>
<evidence type="ECO:0000313" key="3">
    <source>
        <dbReference type="Proteomes" id="UP001221142"/>
    </source>
</evidence>
<comment type="caution">
    <text evidence="2">The sequence shown here is derived from an EMBL/GenBank/DDBJ whole genome shotgun (WGS) entry which is preliminary data.</text>
</comment>
<feature type="region of interest" description="Disordered" evidence="1">
    <location>
        <begin position="378"/>
        <end position="397"/>
    </location>
</feature>
<accession>A0AAD7FL23</accession>
<dbReference type="EMBL" id="JARKIF010000012">
    <property type="protein sequence ID" value="KAJ7625947.1"/>
    <property type="molecule type" value="Genomic_DNA"/>
</dbReference>
<evidence type="ECO:0000313" key="2">
    <source>
        <dbReference type="EMBL" id="KAJ7625947.1"/>
    </source>
</evidence>
<name>A0AAD7FL23_9AGAR</name>
<keyword evidence="3" id="KW-1185">Reference proteome</keyword>
<evidence type="ECO:0000256" key="1">
    <source>
        <dbReference type="SAM" id="MobiDB-lite"/>
    </source>
</evidence>